<evidence type="ECO:0000256" key="1">
    <source>
        <dbReference type="SAM" id="Phobius"/>
    </source>
</evidence>
<comment type="caution">
    <text evidence="2">The sequence shown here is derived from an EMBL/GenBank/DDBJ whole genome shotgun (WGS) entry which is preliminary data.</text>
</comment>
<feature type="transmembrane region" description="Helical" evidence="1">
    <location>
        <begin position="128"/>
        <end position="145"/>
    </location>
</feature>
<feature type="transmembrane region" description="Helical" evidence="1">
    <location>
        <begin position="35"/>
        <end position="56"/>
    </location>
</feature>
<keyword evidence="1" id="KW-1133">Transmembrane helix</keyword>
<dbReference type="Proteomes" id="UP001139971">
    <property type="component" value="Unassembled WGS sequence"/>
</dbReference>
<keyword evidence="3" id="KW-1185">Reference proteome</keyword>
<protein>
    <submittedName>
        <fullName evidence="2">Uncharacterized protein</fullName>
    </submittedName>
</protein>
<dbReference type="AlphaFoldDB" id="A0A9X3YMJ9"/>
<evidence type="ECO:0000313" key="3">
    <source>
        <dbReference type="Proteomes" id="UP001139971"/>
    </source>
</evidence>
<organism evidence="2 3">
    <name type="scientific">Tahibacter soli</name>
    <dbReference type="NCBI Taxonomy" id="2983605"/>
    <lineage>
        <taxon>Bacteria</taxon>
        <taxon>Pseudomonadati</taxon>
        <taxon>Pseudomonadota</taxon>
        <taxon>Gammaproteobacteria</taxon>
        <taxon>Lysobacterales</taxon>
        <taxon>Rhodanobacteraceae</taxon>
        <taxon>Tahibacter</taxon>
    </lineage>
</organism>
<feature type="transmembrane region" description="Helical" evidence="1">
    <location>
        <begin position="63"/>
        <end position="80"/>
    </location>
</feature>
<feature type="transmembrane region" description="Helical" evidence="1">
    <location>
        <begin position="7"/>
        <end position="29"/>
    </location>
</feature>
<proteinExistence type="predicted"/>
<dbReference type="EMBL" id="JAOVZO020000020">
    <property type="protein sequence ID" value="MDC8015156.1"/>
    <property type="molecule type" value="Genomic_DNA"/>
</dbReference>
<reference evidence="2" key="1">
    <citation type="submission" date="2023-02" db="EMBL/GenBank/DDBJ databases">
        <title>Tahibacter soli sp. nov. isolated from soil.</title>
        <authorList>
            <person name="Baek J.H."/>
            <person name="Lee J.K."/>
            <person name="Choi D.G."/>
            <person name="Jeon C.O."/>
        </authorList>
    </citation>
    <scope>NUCLEOTIDE SEQUENCE</scope>
    <source>
        <strain evidence="2">BL</strain>
    </source>
</reference>
<name>A0A9X3YMJ9_9GAMM</name>
<keyword evidence="1" id="KW-0812">Transmembrane</keyword>
<dbReference type="RefSeq" id="WP_263544177.1">
    <property type="nucleotide sequence ID" value="NZ_JAOVZO020000020.1"/>
</dbReference>
<accession>A0A9X3YMJ9</accession>
<gene>
    <name evidence="2" type="ORF">OD750_021650</name>
</gene>
<evidence type="ECO:0000313" key="2">
    <source>
        <dbReference type="EMBL" id="MDC8015156.1"/>
    </source>
</evidence>
<sequence length="171" mass="18469">MKLKLWLRLVGVLQIAGSGIGIALLVLATGSDDSLAASIAFGVLFVAALVAGIGLWRSVPHRQALVASGLFWLAQVPHLATTSFVYRLWTGPACEIFVKGSGESLNRGIFYAFGFSFDFDFAVRPERPFVFGINLFAIAVLLLLWRASRAAKPAIAHSEVSNDDRSHVPRA</sequence>
<keyword evidence="1" id="KW-0472">Membrane</keyword>